<keyword evidence="2" id="KW-0472">Membrane</keyword>
<feature type="transmembrane region" description="Helical" evidence="2">
    <location>
        <begin position="212"/>
        <end position="237"/>
    </location>
</feature>
<dbReference type="PATRIC" id="fig|484020.3.peg.197"/>
<feature type="transmembrane region" description="Helical" evidence="2">
    <location>
        <begin position="166"/>
        <end position="183"/>
    </location>
</feature>
<dbReference type="HOGENOM" id="CLU_905073_0_0_11"/>
<dbReference type="AlphaFoldDB" id="I3WFY4"/>
<feature type="compositionally biased region" description="Low complexity" evidence="1">
    <location>
        <begin position="272"/>
        <end position="311"/>
    </location>
</feature>
<proteinExistence type="predicted"/>
<gene>
    <name evidence="3" type="ORF">BBB_0201</name>
</gene>
<evidence type="ECO:0000313" key="3">
    <source>
        <dbReference type="EMBL" id="AFL03797.1"/>
    </source>
</evidence>
<dbReference type="EMBL" id="CP001361">
    <property type="protein sequence ID" value="AFL03797.1"/>
    <property type="molecule type" value="Genomic_DNA"/>
</dbReference>
<sequence length="324" mass="33086">MLVNVGRWRLTERKKAHMTDPNAGFPTGNNSYGAPQPAQPASDANAAYQQPQYTAPVPPAQPVPPAGAPYQAPATPDYAANIQNSVAGFAQNLGGKNVTVGGQSFDFISIITYVAGVLAIIACIVPFVSAFGYSASLFQGGDGWIVLVAVLAIAALTFFKKHLPAMIISALVLVLSIFEMVYSKSKINSSLDEFGSNYGSLGSLASGYAKNAVAFGIGAYLLVIAALGLIVGTVLAFGNQKKAAKVAVPGVSAQPQYVPTAFPGAPVPAPAAPVSDAGVPQAPAAPQAPTAPVASTAYEQPAPAVPVYQQPDSDASYPGQTPQA</sequence>
<keyword evidence="2" id="KW-0812">Transmembrane</keyword>
<dbReference type="KEGG" id="bbf:BBB_0201"/>
<reference evidence="3 4" key="1">
    <citation type="journal article" date="2012" name="J. Bacteriol.">
        <title>Complete Genome Sequence of the Probiotic Bacterium Bifidobacterium bifidum Strain BGN4.</title>
        <authorList>
            <person name="Yu D.S."/>
            <person name="Jeong H."/>
            <person name="Lee D.H."/>
            <person name="Kwon S.K."/>
            <person name="Song J.Y."/>
            <person name="Kim B.K."/>
            <person name="Park M.S."/>
            <person name="Ji G.E."/>
            <person name="Oh T.K."/>
            <person name="Kim J.F."/>
        </authorList>
    </citation>
    <scope>NUCLEOTIDE SEQUENCE [LARGE SCALE GENOMIC DNA]</scope>
    <source>
        <strain evidence="3 4">BGN4</strain>
    </source>
</reference>
<name>I3WFY4_BIFBI</name>
<organism evidence="3 4">
    <name type="scientific">Bifidobacterium bifidum BGN4</name>
    <dbReference type="NCBI Taxonomy" id="484020"/>
    <lineage>
        <taxon>Bacteria</taxon>
        <taxon>Bacillati</taxon>
        <taxon>Actinomycetota</taxon>
        <taxon>Actinomycetes</taxon>
        <taxon>Bifidobacteriales</taxon>
        <taxon>Bifidobacteriaceae</taxon>
        <taxon>Bifidobacterium</taxon>
    </lineage>
</organism>
<feature type="transmembrane region" description="Helical" evidence="2">
    <location>
        <begin position="143"/>
        <end position="159"/>
    </location>
</feature>
<protein>
    <submittedName>
        <fullName evidence="3">Uncharacterized protein</fullName>
    </submittedName>
</protein>
<feature type="region of interest" description="Disordered" evidence="1">
    <location>
        <begin position="13"/>
        <end position="47"/>
    </location>
</feature>
<feature type="region of interest" description="Disordered" evidence="1">
    <location>
        <begin position="272"/>
        <end position="324"/>
    </location>
</feature>
<evidence type="ECO:0000256" key="1">
    <source>
        <dbReference type="SAM" id="MobiDB-lite"/>
    </source>
</evidence>
<keyword evidence="2" id="KW-1133">Transmembrane helix</keyword>
<evidence type="ECO:0000256" key="2">
    <source>
        <dbReference type="SAM" id="Phobius"/>
    </source>
</evidence>
<evidence type="ECO:0000313" key="4">
    <source>
        <dbReference type="Proteomes" id="UP000006173"/>
    </source>
</evidence>
<feature type="transmembrane region" description="Helical" evidence="2">
    <location>
        <begin position="110"/>
        <end position="131"/>
    </location>
</feature>
<accession>I3WFY4</accession>
<dbReference type="Proteomes" id="UP000006173">
    <property type="component" value="Chromosome"/>
</dbReference>